<dbReference type="AlphaFoldDB" id="A0A803LS89"/>
<accession>A0A803LS89</accession>
<keyword evidence="3" id="KW-1185">Reference proteome</keyword>
<dbReference type="Gramene" id="AUR62018083-RA">
    <property type="protein sequence ID" value="AUR62018083-RA:cds"/>
    <property type="gene ID" value="AUR62018083"/>
</dbReference>
<dbReference type="CDD" id="cd04051">
    <property type="entry name" value="C2_SRC2_like"/>
    <property type="match status" value="1"/>
</dbReference>
<evidence type="ECO:0000313" key="2">
    <source>
        <dbReference type="EnsemblPlants" id="AUR62018083-RA:cds"/>
    </source>
</evidence>
<dbReference type="OMA" id="SSGHPKG"/>
<evidence type="ECO:0000313" key="3">
    <source>
        <dbReference type="Proteomes" id="UP000596660"/>
    </source>
</evidence>
<dbReference type="EnsemblPlants" id="AUR62018083-RA">
    <property type="protein sequence ID" value="AUR62018083-RA:cds"/>
    <property type="gene ID" value="AUR62018083"/>
</dbReference>
<dbReference type="InterPro" id="IPR035892">
    <property type="entry name" value="C2_domain_sf"/>
</dbReference>
<dbReference type="SUPFAM" id="SSF49562">
    <property type="entry name" value="C2 domain (Calcium/lipid-binding domain, CaLB)"/>
    <property type="match status" value="1"/>
</dbReference>
<dbReference type="InterPro" id="IPR000008">
    <property type="entry name" value="C2_dom"/>
</dbReference>
<dbReference type="GO" id="GO:0006952">
    <property type="term" value="P:defense response"/>
    <property type="evidence" value="ECO:0007669"/>
    <property type="project" value="InterPro"/>
</dbReference>
<protein>
    <recommendedName>
        <fullName evidence="1">C2 domain-containing protein</fullName>
    </recommendedName>
</protein>
<evidence type="ECO:0000259" key="1">
    <source>
        <dbReference type="PROSITE" id="PS50004"/>
    </source>
</evidence>
<dbReference type="Proteomes" id="UP000596660">
    <property type="component" value="Unplaced"/>
</dbReference>
<sequence>MEFRTLDLTVLSANDLNRVNLFSKMDVYVVVSVINSAVNRRSTALKQRTPIDKKGDKNPSWNYPINFTINDAAAMHNRLTIRFQVFSKRIFPGDKLIGEVLVPVSELLSSHGDRKQASSLSYQLRKVSGKPKGVLNFSYKFGEKFTAGGGVGEGFTVGGTGPTTYYSYPPPQQQPMWGQPVSGYPAQPPTARNNNFGMGMGAGLLGGALAGMVIGDLVSDGGYDGGFDGGYDGGFDGGFDF</sequence>
<dbReference type="PANTHER" id="PTHR32246:SF173">
    <property type="entry name" value="C2 DOMAIN-CONTAINING PROTEIN"/>
    <property type="match status" value="1"/>
</dbReference>
<proteinExistence type="predicted"/>
<reference evidence="2" key="1">
    <citation type="journal article" date="2017" name="Nature">
        <title>The genome of Chenopodium quinoa.</title>
        <authorList>
            <person name="Jarvis D.E."/>
            <person name="Ho Y.S."/>
            <person name="Lightfoot D.J."/>
            <person name="Schmoeckel S.M."/>
            <person name="Li B."/>
            <person name="Borm T.J.A."/>
            <person name="Ohyanagi H."/>
            <person name="Mineta K."/>
            <person name="Michell C.T."/>
            <person name="Saber N."/>
            <person name="Kharbatia N.M."/>
            <person name="Rupper R.R."/>
            <person name="Sharp A.R."/>
            <person name="Dally N."/>
            <person name="Boughton B.A."/>
            <person name="Woo Y.H."/>
            <person name="Gao G."/>
            <person name="Schijlen E.G.W.M."/>
            <person name="Guo X."/>
            <person name="Momin A.A."/>
            <person name="Negrao S."/>
            <person name="Al-Babili S."/>
            <person name="Gehring C."/>
            <person name="Roessner U."/>
            <person name="Jung C."/>
            <person name="Murphy K."/>
            <person name="Arold S.T."/>
            <person name="Gojobori T."/>
            <person name="van der Linden C.G."/>
            <person name="van Loo E.N."/>
            <person name="Jellen E.N."/>
            <person name="Maughan P.J."/>
            <person name="Tester M."/>
        </authorList>
    </citation>
    <scope>NUCLEOTIDE SEQUENCE [LARGE SCALE GENOMIC DNA]</scope>
    <source>
        <strain evidence="2">cv. PI 614886</strain>
    </source>
</reference>
<name>A0A803LS89_CHEQI</name>
<dbReference type="InterPro" id="IPR044750">
    <property type="entry name" value="C2_SRC2/BAP"/>
</dbReference>
<reference evidence="2" key="2">
    <citation type="submission" date="2021-03" db="UniProtKB">
        <authorList>
            <consortium name="EnsemblPlants"/>
        </authorList>
    </citation>
    <scope>IDENTIFICATION</scope>
</reference>
<dbReference type="Gene3D" id="2.60.40.150">
    <property type="entry name" value="C2 domain"/>
    <property type="match status" value="1"/>
</dbReference>
<organism evidence="2 3">
    <name type="scientific">Chenopodium quinoa</name>
    <name type="common">Quinoa</name>
    <dbReference type="NCBI Taxonomy" id="63459"/>
    <lineage>
        <taxon>Eukaryota</taxon>
        <taxon>Viridiplantae</taxon>
        <taxon>Streptophyta</taxon>
        <taxon>Embryophyta</taxon>
        <taxon>Tracheophyta</taxon>
        <taxon>Spermatophyta</taxon>
        <taxon>Magnoliopsida</taxon>
        <taxon>eudicotyledons</taxon>
        <taxon>Gunneridae</taxon>
        <taxon>Pentapetalae</taxon>
        <taxon>Caryophyllales</taxon>
        <taxon>Chenopodiaceae</taxon>
        <taxon>Chenopodioideae</taxon>
        <taxon>Atripliceae</taxon>
        <taxon>Chenopodium</taxon>
    </lineage>
</organism>
<dbReference type="PROSITE" id="PS50004">
    <property type="entry name" value="C2"/>
    <property type="match status" value="1"/>
</dbReference>
<dbReference type="SMART" id="SM00239">
    <property type="entry name" value="C2"/>
    <property type="match status" value="1"/>
</dbReference>
<dbReference type="PANTHER" id="PTHR32246">
    <property type="entry name" value="INGRESSION PROTEIN FIC1"/>
    <property type="match status" value="1"/>
</dbReference>
<dbReference type="Pfam" id="PF00168">
    <property type="entry name" value="C2"/>
    <property type="match status" value="1"/>
</dbReference>
<feature type="domain" description="C2" evidence="1">
    <location>
        <begin position="1"/>
        <end position="118"/>
    </location>
</feature>